<evidence type="ECO:0000259" key="1">
    <source>
        <dbReference type="Pfam" id="PF14111"/>
    </source>
</evidence>
<dbReference type="InterPro" id="IPR040256">
    <property type="entry name" value="At4g02000-like"/>
</dbReference>
<dbReference type="PANTHER" id="PTHR31286">
    <property type="entry name" value="GLYCINE-RICH CELL WALL STRUCTURAL PROTEIN 1.8-LIKE"/>
    <property type="match status" value="1"/>
</dbReference>
<keyword evidence="4" id="KW-1185">Reference proteome</keyword>
<evidence type="ECO:0000313" key="3">
    <source>
        <dbReference type="EMBL" id="VVA91707.1"/>
    </source>
</evidence>
<dbReference type="OrthoDB" id="1031350at2759"/>
<feature type="domain" description="DUF4283" evidence="1">
    <location>
        <begin position="40"/>
        <end position="118"/>
    </location>
</feature>
<dbReference type="EMBL" id="CABITT030000001">
    <property type="protein sequence ID" value="VVA91707.1"/>
    <property type="molecule type" value="Genomic_DNA"/>
</dbReference>
<dbReference type="InterPro" id="IPR025558">
    <property type="entry name" value="DUF4283"/>
</dbReference>
<dbReference type="Pfam" id="PF14392">
    <property type="entry name" value="zf-CCHC_4"/>
    <property type="match status" value="1"/>
</dbReference>
<name>A0A565AQL1_9BRAS</name>
<dbReference type="AlphaFoldDB" id="A0A565AQL1"/>
<feature type="domain" description="Zinc knuckle CX2CX4HX4C" evidence="2">
    <location>
        <begin position="175"/>
        <end position="218"/>
    </location>
</feature>
<accession>A0A565AQL1</accession>
<dbReference type="PANTHER" id="PTHR31286:SF163">
    <property type="entry name" value="ZINC KNUCKLE CX2CX4HX4C DOMAIN-CONTAINING PROTEIN"/>
    <property type="match status" value="1"/>
</dbReference>
<proteinExistence type="predicted"/>
<evidence type="ECO:0000313" key="4">
    <source>
        <dbReference type="Proteomes" id="UP000489600"/>
    </source>
</evidence>
<evidence type="ECO:0000259" key="2">
    <source>
        <dbReference type="Pfam" id="PF14392"/>
    </source>
</evidence>
<comment type="caution">
    <text evidence="3">The sequence shown here is derived from an EMBL/GenBank/DDBJ whole genome shotgun (WGS) entry which is preliminary data.</text>
</comment>
<dbReference type="Pfam" id="PF14111">
    <property type="entry name" value="DUF4283"/>
    <property type="match status" value="1"/>
</dbReference>
<reference evidence="3" key="1">
    <citation type="submission" date="2019-07" db="EMBL/GenBank/DDBJ databases">
        <authorList>
            <person name="Dittberner H."/>
        </authorList>
    </citation>
    <scope>NUCLEOTIDE SEQUENCE [LARGE SCALE GENOMIC DNA]</scope>
</reference>
<protein>
    <recommendedName>
        <fullName evidence="5">DUF4283 domain-containing protein</fullName>
    </recommendedName>
</protein>
<sequence>MFWSHRYSRHEKGKWVPNQSKLARKPPIRIPERDVSSLIAQHQLTLIGRVTNPTMQRPQAVVDYLPQYWKLENRVTGRSLGSDTFQFKFTAEEDLQDILSKFPFHFRKWMLILQKWEPIIAQPFPSSIAFWIKIHGIPLHYYTLDTIEAITEELGPIKAKDADQMRVRVEVNGLQPLEMVRDVELPSSEIIQVELEYEKLKKHCFHCFSLTHDELTCPLLAPDSQKATRPLGINQQRTLSRIEADKKRHDERRS</sequence>
<dbReference type="Proteomes" id="UP000489600">
    <property type="component" value="Unassembled WGS sequence"/>
</dbReference>
<evidence type="ECO:0008006" key="5">
    <source>
        <dbReference type="Google" id="ProtNLM"/>
    </source>
</evidence>
<organism evidence="3 4">
    <name type="scientific">Arabis nemorensis</name>
    <dbReference type="NCBI Taxonomy" id="586526"/>
    <lineage>
        <taxon>Eukaryota</taxon>
        <taxon>Viridiplantae</taxon>
        <taxon>Streptophyta</taxon>
        <taxon>Embryophyta</taxon>
        <taxon>Tracheophyta</taxon>
        <taxon>Spermatophyta</taxon>
        <taxon>Magnoliopsida</taxon>
        <taxon>eudicotyledons</taxon>
        <taxon>Gunneridae</taxon>
        <taxon>Pentapetalae</taxon>
        <taxon>rosids</taxon>
        <taxon>malvids</taxon>
        <taxon>Brassicales</taxon>
        <taxon>Brassicaceae</taxon>
        <taxon>Arabideae</taxon>
        <taxon>Arabis</taxon>
    </lineage>
</organism>
<gene>
    <name evidence="3" type="ORF">ANE_LOCUS2152</name>
</gene>
<dbReference type="InterPro" id="IPR025836">
    <property type="entry name" value="Zn_knuckle_CX2CX4HX4C"/>
</dbReference>